<name>A0A4P2VH46_FLUSA</name>
<keyword evidence="4" id="KW-1185">Reference proteome</keyword>
<dbReference type="Proteomes" id="UP000291236">
    <property type="component" value="Chromosome"/>
</dbReference>
<evidence type="ECO:0000256" key="1">
    <source>
        <dbReference type="ARBA" id="ARBA00022729"/>
    </source>
</evidence>
<dbReference type="Pfam" id="PF00497">
    <property type="entry name" value="SBP_bac_3"/>
    <property type="match status" value="1"/>
</dbReference>
<dbReference type="PANTHER" id="PTHR35936">
    <property type="entry name" value="MEMBRANE-BOUND LYTIC MUREIN TRANSGLYCOSYLASE F"/>
    <property type="match status" value="1"/>
</dbReference>
<accession>A0A4P2VH46</accession>
<dbReference type="OrthoDB" id="5296667at2"/>
<evidence type="ECO:0000259" key="2">
    <source>
        <dbReference type="Pfam" id="PF00497"/>
    </source>
</evidence>
<dbReference type="AlphaFoldDB" id="A0A4P2VH46"/>
<dbReference type="PANTHER" id="PTHR35936:SF25">
    <property type="entry name" value="ABC TRANSPORTER SUBSTRATE-BINDING PROTEIN"/>
    <property type="match status" value="1"/>
</dbReference>
<evidence type="ECO:0000313" key="4">
    <source>
        <dbReference type="Proteomes" id="UP000291236"/>
    </source>
</evidence>
<feature type="domain" description="Solute-binding protein family 3/N-terminal" evidence="2">
    <location>
        <begin position="28"/>
        <end position="245"/>
    </location>
</feature>
<organism evidence="3 4">
    <name type="scientific">Fluviispira sanaruensis</name>
    <dbReference type="NCBI Taxonomy" id="2493639"/>
    <lineage>
        <taxon>Bacteria</taxon>
        <taxon>Pseudomonadati</taxon>
        <taxon>Bdellovibrionota</taxon>
        <taxon>Oligoflexia</taxon>
        <taxon>Silvanigrellales</taxon>
        <taxon>Silvanigrellaceae</taxon>
        <taxon>Fluviispira</taxon>
    </lineage>
</organism>
<dbReference type="KEGG" id="sbf:JCM31447_07030"/>
<sequence>MKKIFLQFLLVLFLISLNCFSYSSEKLTLITGNDFAPYTDEKLKSGGMYTSFVKEIFKRLKVNYKIEFLPWARGYDMVKRNKADVTFPYAKTEERKKEVKYSNVSLVNGNIFIYANVKHKNKKNFADFKNTTLCNPIGYYKEDALIKLIEKKEITEISKFDAKSCLLAIIKNEADFMTTNDAYMNSVSVKKINSMNKVVPIGERINQLKLYVIFKKEMDNKFINQFDEEAKKFMQTNDYKEILESF</sequence>
<protein>
    <recommendedName>
        <fullName evidence="2">Solute-binding protein family 3/N-terminal domain-containing protein</fullName>
    </recommendedName>
</protein>
<dbReference type="Gene3D" id="3.40.190.10">
    <property type="entry name" value="Periplasmic binding protein-like II"/>
    <property type="match status" value="2"/>
</dbReference>
<dbReference type="RefSeq" id="WP_130606571.1">
    <property type="nucleotide sequence ID" value="NZ_AP019368.1"/>
</dbReference>
<gene>
    <name evidence="3" type="ORF">JCM31447_07030</name>
</gene>
<dbReference type="EMBL" id="AP019368">
    <property type="protein sequence ID" value="BBH52263.1"/>
    <property type="molecule type" value="Genomic_DNA"/>
</dbReference>
<dbReference type="InterPro" id="IPR001638">
    <property type="entry name" value="Solute-binding_3/MltF_N"/>
</dbReference>
<dbReference type="SUPFAM" id="SSF53850">
    <property type="entry name" value="Periplasmic binding protein-like II"/>
    <property type="match status" value="1"/>
</dbReference>
<proteinExistence type="predicted"/>
<evidence type="ECO:0000313" key="3">
    <source>
        <dbReference type="EMBL" id="BBH52263.1"/>
    </source>
</evidence>
<keyword evidence="1" id="KW-0732">Signal</keyword>
<reference evidence="3 4" key="1">
    <citation type="submission" date="2018-12" db="EMBL/GenBank/DDBJ databases">
        <title>Rubrispira sanarue gen. nov., sp., nov., a member of the order Silvanigrellales, isolated from a brackish lake in Hamamatsu Japan.</title>
        <authorList>
            <person name="Maejima Y."/>
            <person name="Iino T."/>
            <person name="Muraguchi Y."/>
            <person name="Fukuda K."/>
            <person name="Nojiri H."/>
            <person name="Ohkuma M."/>
            <person name="Moriuchi R."/>
            <person name="Dohra H."/>
            <person name="Kimbara K."/>
            <person name="Shintani M."/>
        </authorList>
    </citation>
    <scope>NUCLEOTIDE SEQUENCE [LARGE SCALE GENOMIC DNA]</scope>
    <source>
        <strain evidence="3 4">RF1110005</strain>
    </source>
</reference>